<protein>
    <recommendedName>
        <fullName evidence="4">Lsr2 protein</fullName>
    </recommendedName>
</protein>
<keyword evidence="3" id="KW-1185">Reference proteome</keyword>
<dbReference type="RefSeq" id="WP_319989478.1">
    <property type="nucleotide sequence ID" value="NZ_JAXAVV010000032.1"/>
</dbReference>
<name>A0ABU4U5B5_9PSEU</name>
<dbReference type="Proteomes" id="UP001271792">
    <property type="component" value="Unassembled WGS sequence"/>
</dbReference>
<reference evidence="2 3" key="1">
    <citation type="submission" date="2023-11" db="EMBL/GenBank/DDBJ databases">
        <title>Lentzea sokolovensis, sp. nov., Lentzea kristufkii, sp. nov., and Lentzea miocenensis, sp. nov., rare actinobacteria from Sokolov Coal Basin, Miocene lacustrine sediment, Czech Republic.</title>
        <authorList>
            <person name="Lara A."/>
            <person name="Kotroba L."/>
            <person name="Nouioui I."/>
            <person name="Neumann-Schaal M."/>
            <person name="Mast Y."/>
            <person name="Chronakova A."/>
        </authorList>
    </citation>
    <scope>NUCLEOTIDE SEQUENCE [LARGE SCALE GENOMIC DNA]</scope>
    <source>
        <strain evidence="2 3">BCCO 10_0798</strain>
    </source>
</reference>
<dbReference type="EMBL" id="JAXAVV010000032">
    <property type="protein sequence ID" value="MDX8055759.1"/>
    <property type="molecule type" value="Genomic_DNA"/>
</dbReference>
<evidence type="ECO:0000313" key="3">
    <source>
        <dbReference type="Proteomes" id="UP001271792"/>
    </source>
</evidence>
<proteinExistence type="predicted"/>
<evidence type="ECO:0000256" key="1">
    <source>
        <dbReference type="SAM" id="MobiDB-lite"/>
    </source>
</evidence>
<accession>A0ABU4U5B5</accession>
<evidence type="ECO:0008006" key="4">
    <source>
        <dbReference type="Google" id="ProtNLM"/>
    </source>
</evidence>
<organism evidence="2 3">
    <name type="scientific">Lentzea kristufekii</name>
    <dbReference type="NCBI Taxonomy" id="3095430"/>
    <lineage>
        <taxon>Bacteria</taxon>
        <taxon>Bacillati</taxon>
        <taxon>Actinomycetota</taxon>
        <taxon>Actinomycetes</taxon>
        <taxon>Pseudonocardiales</taxon>
        <taxon>Pseudonocardiaceae</taxon>
        <taxon>Lentzea</taxon>
    </lineage>
</organism>
<evidence type="ECO:0000313" key="2">
    <source>
        <dbReference type="EMBL" id="MDX8055759.1"/>
    </source>
</evidence>
<gene>
    <name evidence="2" type="ORF">SK571_40825</name>
</gene>
<comment type="caution">
    <text evidence="2">The sequence shown here is derived from an EMBL/GenBank/DDBJ whole genome shotgun (WGS) entry which is preliminary data.</text>
</comment>
<feature type="region of interest" description="Disordered" evidence="1">
    <location>
        <begin position="25"/>
        <end position="48"/>
    </location>
</feature>
<sequence length="72" mass="8218">MKSEQIRTDKVNTLITAIREESHADFLSTSGHQRHMEAAEATTRKRRTIESNCTKAEVRAAWDEAESRGYLP</sequence>